<dbReference type="PANTHER" id="PTHR40252:SF2">
    <property type="entry name" value="BLR0328 PROTEIN"/>
    <property type="match status" value="1"/>
</dbReference>
<dbReference type="RefSeq" id="WP_284198375.1">
    <property type="nucleotide sequence ID" value="NZ_BSOG01000008.1"/>
</dbReference>
<feature type="domain" description="FIST" evidence="1">
    <location>
        <begin position="28"/>
        <end position="222"/>
    </location>
</feature>
<sequence>MRASSCETLISDPYRAGLALGEGLAGLAPEVVFLFTAVHYAGSTELLEGLYDALGRDDLVVIGNSGDGYYAAGRASDLGAVALGLNSGGKVRWTVACAQGVGANPVAATRSAFAQLSSAMSEEAALVFLAADFRADASQIESVLRDEVDCPVVGGLAADDDRMRTCYIYANRQVLQDAVVLLGMAGAVRFDVSIGNALTPVGRPGLIEEAEGTALYRIDGIGAMDFIERETGKPVLQTDRGVVALTIVDPDRTAQRRLRAIVPDFGRGHGAIGLYGGIEAGKTVQVCLANPSDLMAEVSRIARRVATLDFQPVAGLIVSCTGRKQMLGNDIAREAGILAESFPAGLAIAGYPSFGEIGPLREGEGYTRNLFHNMTYILLLLGA</sequence>
<gene>
    <name evidence="3" type="ORF">GCM10007907_40980</name>
</gene>
<evidence type="ECO:0000259" key="2">
    <source>
        <dbReference type="SMART" id="SM01204"/>
    </source>
</evidence>
<feature type="domain" description="FIST C-domain" evidence="2">
    <location>
        <begin position="223"/>
        <end position="360"/>
    </location>
</feature>
<protein>
    <recommendedName>
        <fullName evidence="5">Histidine kinase</fullName>
    </recommendedName>
</protein>
<comment type="caution">
    <text evidence="3">The sequence shown here is derived from an EMBL/GenBank/DDBJ whole genome shotgun (WGS) entry which is preliminary data.</text>
</comment>
<organism evidence="3 4">
    <name type="scientific">Chitinimonas prasina</name>
    <dbReference type="NCBI Taxonomy" id="1434937"/>
    <lineage>
        <taxon>Bacteria</taxon>
        <taxon>Pseudomonadati</taxon>
        <taxon>Pseudomonadota</taxon>
        <taxon>Betaproteobacteria</taxon>
        <taxon>Neisseriales</taxon>
        <taxon>Chitinibacteraceae</taxon>
        <taxon>Chitinimonas</taxon>
    </lineage>
</organism>
<evidence type="ECO:0008006" key="5">
    <source>
        <dbReference type="Google" id="ProtNLM"/>
    </source>
</evidence>
<dbReference type="PANTHER" id="PTHR40252">
    <property type="entry name" value="BLR0328 PROTEIN"/>
    <property type="match status" value="1"/>
</dbReference>
<dbReference type="Proteomes" id="UP001156706">
    <property type="component" value="Unassembled WGS sequence"/>
</dbReference>
<evidence type="ECO:0000259" key="1">
    <source>
        <dbReference type="SMART" id="SM00897"/>
    </source>
</evidence>
<dbReference type="SMART" id="SM01204">
    <property type="entry name" value="FIST_C"/>
    <property type="match status" value="1"/>
</dbReference>
<name>A0ABQ5YNQ0_9NEIS</name>
<evidence type="ECO:0000313" key="3">
    <source>
        <dbReference type="EMBL" id="GLR15308.1"/>
    </source>
</evidence>
<keyword evidence="4" id="KW-1185">Reference proteome</keyword>
<dbReference type="Pfam" id="PF10442">
    <property type="entry name" value="FIST_C"/>
    <property type="match status" value="1"/>
</dbReference>
<accession>A0ABQ5YNQ0</accession>
<dbReference type="SMART" id="SM00897">
    <property type="entry name" value="FIST"/>
    <property type="match status" value="1"/>
</dbReference>
<dbReference type="InterPro" id="IPR013702">
    <property type="entry name" value="FIST_domain_N"/>
</dbReference>
<evidence type="ECO:0000313" key="4">
    <source>
        <dbReference type="Proteomes" id="UP001156706"/>
    </source>
</evidence>
<dbReference type="InterPro" id="IPR019494">
    <property type="entry name" value="FIST_C"/>
</dbReference>
<proteinExistence type="predicted"/>
<dbReference type="Pfam" id="PF08495">
    <property type="entry name" value="FIST"/>
    <property type="match status" value="1"/>
</dbReference>
<reference evidence="4" key="1">
    <citation type="journal article" date="2019" name="Int. J. Syst. Evol. Microbiol.">
        <title>The Global Catalogue of Microorganisms (GCM) 10K type strain sequencing project: providing services to taxonomists for standard genome sequencing and annotation.</title>
        <authorList>
            <consortium name="The Broad Institute Genomics Platform"/>
            <consortium name="The Broad Institute Genome Sequencing Center for Infectious Disease"/>
            <person name="Wu L."/>
            <person name="Ma J."/>
        </authorList>
    </citation>
    <scope>NUCLEOTIDE SEQUENCE [LARGE SCALE GENOMIC DNA]</scope>
    <source>
        <strain evidence="4">NBRC 110044</strain>
    </source>
</reference>
<dbReference type="EMBL" id="BSOG01000008">
    <property type="protein sequence ID" value="GLR15308.1"/>
    <property type="molecule type" value="Genomic_DNA"/>
</dbReference>